<organism evidence="2">
    <name type="scientific">gut metagenome</name>
    <dbReference type="NCBI Taxonomy" id="749906"/>
    <lineage>
        <taxon>unclassified sequences</taxon>
        <taxon>metagenomes</taxon>
        <taxon>organismal metagenomes</taxon>
    </lineage>
</organism>
<dbReference type="AlphaFoldDB" id="J9FKE8"/>
<dbReference type="EMBL" id="AMCI01006111">
    <property type="protein sequence ID" value="EJW94908.1"/>
    <property type="molecule type" value="Genomic_DNA"/>
</dbReference>
<evidence type="ECO:0000313" key="2">
    <source>
        <dbReference type="EMBL" id="EJW94908.1"/>
    </source>
</evidence>
<proteinExistence type="predicted"/>
<evidence type="ECO:0000256" key="1">
    <source>
        <dbReference type="SAM" id="MobiDB-lite"/>
    </source>
</evidence>
<accession>J9FKE8</accession>
<reference evidence="2" key="1">
    <citation type="journal article" date="2012" name="PLoS ONE">
        <title>Gene sets for utilization of primary and secondary nutrition supplies in the distal gut of endangered iberian lynx.</title>
        <authorList>
            <person name="Alcaide M."/>
            <person name="Messina E."/>
            <person name="Richter M."/>
            <person name="Bargiela R."/>
            <person name="Peplies J."/>
            <person name="Huws S.A."/>
            <person name="Newbold C.J."/>
            <person name="Golyshin P.N."/>
            <person name="Simon M.A."/>
            <person name="Lopez G."/>
            <person name="Yakimov M.M."/>
            <person name="Ferrer M."/>
        </authorList>
    </citation>
    <scope>NUCLEOTIDE SEQUENCE</scope>
</reference>
<protein>
    <submittedName>
        <fullName evidence="2">Uncharacterized protein</fullName>
    </submittedName>
</protein>
<gene>
    <name evidence="2" type="ORF">EVA_16985</name>
</gene>
<feature type="non-terminal residue" evidence="2">
    <location>
        <position position="31"/>
    </location>
</feature>
<comment type="caution">
    <text evidence="2">The sequence shown here is derived from an EMBL/GenBank/DDBJ whole genome shotgun (WGS) entry which is preliminary data.</text>
</comment>
<feature type="compositionally biased region" description="Polar residues" evidence="1">
    <location>
        <begin position="1"/>
        <end position="20"/>
    </location>
</feature>
<name>J9FKE8_9ZZZZ</name>
<sequence length="31" mass="3476">MQTNPTDKIDSEQATETMDNLRTLLAGTHRS</sequence>
<feature type="region of interest" description="Disordered" evidence="1">
    <location>
        <begin position="1"/>
        <end position="31"/>
    </location>
</feature>